<gene>
    <name evidence="1" type="ORF">F0562_025073</name>
</gene>
<protein>
    <submittedName>
        <fullName evidence="1">Uncharacterized protein</fullName>
    </submittedName>
</protein>
<reference evidence="1 2" key="1">
    <citation type="submission" date="2019-09" db="EMBL/GenBank/DDBJ databases">
        <title>A chromosome-level genome assembly of the Chinese tupelo Nyssa sinensis.</title>
        <authorList>
            <person name="Yang X."/>
            <person name="Kang M."/>
            <person name="Yang Y."/>
            <person name="Xiong H."/>
            <person name="Wang M."/>
            <person name="Zhang Z."/>
            <person name="Wang Z."/>
            <person name="Wu H."/>
            <person name="Ma T."/>
            <person name="Liu J."/>
            <person name="Xi Z."/>
        </authorList>
    </citation>
    <scope>NUCLEOTIDE SEQUENCE [LARGE SCALE GENOMIC DNA]</scope>
    <source>
        <strain evidence="1">J267</strain>
        <tissue evidence="1">Leaf</tissue>
    </source>
</reference>
<proteinExistence type="predicted"/>
<keyword evidence="2" id="KW-1185">Reference proteome</keyword>
<accession>A0A5J5BFR8</accession>
<dbReference type="Proteomes" id="UP000325577">
    <property type="component" value="Linkage Group LG13"/>
</dbReference>
<sequence length="66" mass="7433">MLRGRTHQSRFGLDSKSESGFMGLILFEPHVHLVGFQTSRRCGVMFCSAHRLQGLESADFTILTSF</sequence>
<evidence type="ECO:0000313" key="1">
    <source>
        <dbReference type="EMBL" id="KAA8541110.1"/>
    </source>
</evidence>
<evidence type="ECO:0000313" key="2">
    <source>
        <dbReference type="Proteomes" id="UP000325577"/>
    </source>
</evidence>
<organism evidence="1 2">
    <name type="scientific">Nyssa sinensis</name>
    <dbReference type="NCBI Taxonomy" id="561372"/>
    <lineage>
        <taxon>Eukaryota</taxon>
        <taxon>Viridiplantae</taxon>
        <taxon>Streptophyta</taxon>
        <taxon>Embryophyta</taxon>
        <taxon>Tracheophyta</taxon>
        <taxon>Spermatophyta</taxon>
        <taxon>Magnoliopsida</taxon>
        <taxon>eudicotyledons</taxon>
        <taxon>Gunneridae</taxon>
        <taxon>Pentapetalae</taxon>
        <taxon>asterids</taxon>
        <taxon>Cornales</taxon>
        <taxon>Nyssaceae</taxon>
        <taxon>Nyssa</taxon>
    </lineage>
</organism>
<dbReference type="AlphaFoldDB" id="A0A5J5BFR8"/>
<dbReference type="EMBL" id="CM018036">
    <property type="protein sequence ID" value="KAA8541110.1"/>
    <property type="molecule type" value="Genomic_DNA"/>
</dbReference>
<name>A0A5J5BFR8_9ASTE</name>